<keyword evidence="3" id="KW-1185">Reference proteome</keyword>
<feature type="compositionally biased region" description="Polar residues" evidence="1">
    <location>
        <begin position="1"/>
        <end position="10"/>
    </location>
</feature>
<sequence>MASLAGSTKKQNGKDKEEKPERAEEMNLGGNYARWEVQARAYVQKFPESERKVAISGLLAVEAADRAFQSSAFEEEDLDGVFRKLRCLLDTPLHPIEYQSQLHSARQNIGKTVEAYAYRVKQLVSKAFPDDNSEAQDKLAVERFVEGFSGALDVSSENQSGDPGDQGLNKDRLVVDAVTTTIDDDGVLEAMTRPLPGGKTTREAPHTRWPGATQRTTVSILFLLCIPLMKI</sequence>
<evidence type="ECO:0000256" key="1">
    <source>
        <dbReference type="SAM" id="MobiDB-lite"/>
    </source>
</evidence>
<protein>
    <submittedName>
        <fullName evidence="4">Retrotrans_gag domain-containing protein</fullName>
    </submittedName>
</protein>
<name>A0A183A131_9TREM</name>
<feature type="compositionally biased region" description="Basic and acidic residues" evidence="1">
    <location>
        <begin position="12"/>
        <end position="25"/>
    </location>
</feature>
<dbReference type="EMBL" id="UZAN01002600">
    <property type="protein sequence ID" value="VDP26621.1"/>
    <property type="molecule type" value="Genomic_DNA"/>
</dbReference>
<evidence type="ECO:0000313" key="3">
    <source>
        <dbReference type="Proteomes" id="UP000272942"/>
    </source>
</evidence>
<proteinExistence type="predicted"/>
<feature type="region of interest" description="Disordered" evidence="1">
    <location>
        <begin position="1"/>
        <end position="28"/>
    </location>
</feature>
<evidence type="ECO:0000313" key="4">
    <source>
        <dbReference type="WBParaSite" id="ECPE_0000066601-mRNA-1"/>
    </source>
</evidence>
<feature type="region of interest" description="Disordered" evidence="1">
    <location>
        <begin position="189"/>
        <end position="209"/>
    </location>
</feature>
<dbReference type="Proteomes" id="UP000272942">
    <property type="component" value="Unassembled WGS sequence"/>
</dbReference>
<dbReference type="WBParaSite" id="ECPE_0000066601-mRNA-1">
    <property type="protein sequence ID" value="ECPE_0000066601-mRNA-1"/>
    <property type="gene ID" value="ECPE_0000066601"/>
</dbReference>
<reference evidence="4" key="1">
    <citation type="submission" date="2016-06" db="UniProtKB">
        <authorList>
            <consortium name="WormBaseParasite"/>
        </authorList>
    </citation>
    <scope>IDENTIFICATION</scope>
</reference>
<evidence type="ECO:0000313" key="2">
    <source>
        <dbReference type="EMBL" id="VDP26621.1"/>
    </source>
</evidence>
<gene>
    <name evidence="2" type="ORF">ECPE_LOCUS666</name>
</gene>
<accession>A0A183A131</accession>
<reference evidence="2 3" key="2">
    <citation type="submission" date="2018-11" db="EMBL/GenBank/DDBJ databases">
        <authorList>
            <consortium name="Pathogen Informatics"/>
        </authorList>
    </citation>
    <scope>NUCLEOTIDE SEQUENCE [LARGE SCALE GENOMIC DNA]</scope>
    <source>
        <strain evidence="2 3">Egypt</strain>
    </source>
</reference>
<organism evidence="4">
    <name type="scientific">Echinostoma caproni</name>
    <dbReference type="NCBI Taxonomy" id="27848"/>
    <lineage>
        <taxon>Eukaryota</taxon>
        <taxon>Metazoa</taxon>
        <taxon>Spiralia</taxon>
        <taxon>Lophotrochozoa</taxon>
        <taxon>Platyhelminthes</taxon>
        <taxon>Trematoda</taxon>
        <taxon>Digenea</taxon>
        <taxon>Plagiorchiida</taxon>
        <taxon>Echinostomata</taxon>
        <taxon>Echinostomatoidea</taxon>
        <taxon>Echinostomatidae</taxon>
        <taxon>Echinostoma</taxon>
    </lineage>
</organism>
<dbReference type="AlphaFoldDB" id="A0A183A131"/>